<evidence type="ECO:0000313" key="3">
    <source>
        <dbReference type="Proteomes" id="UP000076738"/>
    </source>
</evidence>
<name>A0A167HK03_CALVF</name>
<evidence type="ECO:0000256" key="1">
    <source>
        <dbReference type="SAM" id="SignalP"/>
    </source>
</evidence>
<proteinExistence type="predicted"/>
<keyword evidence="3" id="KW-1185">Reference proteome</keyword>
<evidence type="ECO:0000313" key="2">
    <source>
        <dbReference type="EMBL" id="KZO91721.1"/>
    </source>
</evidence>
<dbReference type="OrthoDB" id="10538466at2759"/>
<sequence>MHLHLHLCVLALLLLSGVCAARATFMDPSFADRLRPSLVKNTVAWRGNAFNCKGECRTGEIEVARAQYETSWLSTSRFGDTCWLGDKALCAKYASCTAEHPTLRYMCTGARGSPPDAYTPSGTYSGTDTTQLCSNPGAAVATIRTPTIYSLQEVTGAWPGTAWVTVQPQAEGPYVLQAVLEVECCV</sequence>
<accession>A0A167HK03</accession>
<reference evidence="2 3" key="1">
    <citation type="journal article" date="2016" name="Mol. Biol. Evol.">
        <title>Comparative Genomics of Early-Diverging Mushroom-Forming Fungi Provides Insights into the Origins of Lignocellulose Decay Capabilities.</title>
        <authorList>
            <person name="Nagy L.G."/>
            <person name="Riley R."/>
            <person name="Tritt A."/>
            <person name="Adam C."/>
            <person name="Daum C."/>
            <person name="Floudas D."/>
            <person name="Sun H."/>
            <person name="Yadav J.S."/>
            <person name="Pangilinan J."/>
            <person name="Larsson K.H."/>
            <person name="Matsuura K."/>
            <person name="Barry K."/>
            <person name="Labutti K."/>
            <person name="Kuo R."/>
            <person name="Ohm R.A."/>
            <person name="Bhattacharya S.S."/>
            <person name="Shirouzu T."/>
            <person name="Yoshinaga Y."/>
            <person name="Martin F.M."/>
            <person name="Grigoriev I.V."/>
            <person name="Hibbett D.S."/>
        </authorList>
    </citation>
    <scope>NUCLEOTIDE SEQUENCE [LARGE SCALE GENOMIC DNA]</scope>
    <source>
        <strain evidence="2 3">TUFC12733</strain>
    </source>
</reference>
<dbReference type="EMBL" id="KV417319">
    <property type="protein sequence ID" value="KZO91721.1"/>
    <property type="molecule type" value="Genomic_DNA"/>
</dbReference>
<gene>
    <name evidence="2" type="ORF">CALVIDRAFT_568031</name>
</gene>
<feature type="signal peptide" evidence="1">
    <location>
        <begin position="1"/>
        <end position="20"/>
    </location>
</feature>
<dbReference type="AlphaFoldDB" id="A0A167HK03"/>
<feature type="chain" id="PRO_5007887632" evidence="1">
    <location>
        <begin position="21"/>
        <end position="186"/>
    </location>
</feature>
<dbReference type="Proteomes" id="UP000076738">
    <property type="component" value="Unassembled WGS sequence"/>
</dbReference>
<organism evidence="2 3">
    <name type="scientific">Calocera viscosa (strain TUFC12733)</name>
    <dbReference type="NCBI Taxonomy" id="1330018"/>
    <lineage>
        <taxon>Eukaryota</taxon>
        <taxon>Fungi</taxon>
        <taxon>Dikarya</taxon>
        <taxon>Basidiomycota</taxon>
        <taxon>Agaricomycotina</taxon>
        <taxon>Dacrymycetes</taxon>
        <taxon>Dacrymycetales</taxon>
        <taxon>Dacrymycetaceae</taxon>
        <taxon>Calocera</taxon>
    </lineage>
</organism>
<protein>
    <submittedName>
        <fullName evidence="2">Uncharacterized protein</fullName>
    </submittedName>
</protein>
<keyword evidence="1" id="KW-0732">Signal</keyword>